<gene>
    <name evidence="3" type="ORF">UW55_C0024G0006</name>
</gene>
<sequence length="424" mass="48627">MSELKIDLLRWQKSVIQDDARFKVICAGRRVGKTRYSLTELLIKATEPKEIDADTCVMFIAPTNKMAMDLAWDQFLFLARPLIVKFNINDQDIRLRNGMKVKIRGSDKPDSLRGGKLYHVTLDEYQDIKPQTWEYAVQPALTDLRGSATFIGTPKPDAEEFRRIYDLGQSESATWKSWHFTTYDNELIDKDEIELAKETKSTASFEQEYMASWDTTGANILRLEWFKTGEAPKGAYSTYIAIDPAGYESVADNDRKKKHLDYFAIAVVRVYDDGKWWVQKIDYGRWDVREASVRVLMAIRTHKPMICGIEKGSLCRALTPYLSDLMLKHGVFTHIEHIPTSSSSKANRITYALQGLMEHGRLIFNEKEDWSEIKREMLAFPSTRAHDDLLDGLSMVAHIAVVSYADPEKYQGEEWTPLDDIAGI</sequence>
<accession>A0A0G1LP98</accession>
<dbReference type="AlphaFoldDB" id="A0A0G1LP98"/>
<evidence type="ECO:0000313" key="3">
    <source>
        <dbReference type="EMBL" id="KKT61754.1"/>
    </source>
</evidence>
<dbReference type="Gene3D" id="3.30.420.240">
    <property type="match status" value="1"/>
</dbReference>
<reference evidence="3 4" key="1">
    <citation type="journal article" date="2015" name="Nature">
        <title>rRNA introns, odd ribosomes, and small enigmatic genomes across a large radiation of phyla.</title>
        <authorList>
            <person name="Brown C.T."/>
            <person name="Hug L.A."/>
            <person name="Thomas B.C."/>
            <person name="Sharon I."/>
            <person name="Castelle C.J."/>
            <person name="Singh A."/>
            <person name="Wilkins M.J."/>
            <person name="Williams K.H."/>
            <person name="Banfield J.F."/>
        </authorList>
    </citation>
    <scope>NUCLEOTIDE SEQUENCE [LARGE SCALE GENOMIC DNA]</scope>
</reference>
<name>A0A0G1LP98_9BACT</name>
<dbReference type="EMBL" id="LCIT01000024">
    <property type="protein sequence ID" value="KKT61754.1"/>
    <property type="molecule type" value="Genomic_DNA"/>
</dbReference>
<dbReference type="Pfam" id="PF17289">
    <property type="entry name" value="Terminase_6C"/>
    <property type="match status" value="1"/>
</dbReference>
<dbReference type="Proteomes" id="UP000033945">
    <property type="component" value="Unassembled WGS sequence"/>
</dbReference>
<protein>
    <submittedName>
        <fullName evidence="3">Phage terminase, large subunit, PBSX family</fullName>
    </submittedName>
</protein>
<dbReference type="InterPro" id="IPR027417">
    <property type="entry name" value="P-loop_NTPase"/>
</dbReference>
<dbReference type="InterPro" id="IPR035421">
    <property type="entry name" value="Terminase_6C"/>
</dbReference>
<proteinExistence type="predicted"/>
<comment type="caution">
    <text evidence="3">The sequence shown here is derived from an EMBL/GenBank/DDBJ whole genome shotgun (WGS) entry which is preliminary data.</text>
</comment>
<keyword evidence="1" id="KW-1188">Viral release from host cell</keyword>
<dbReference type="Gene3D" id="3.40.50.300">
    <property type="entry name" value="P-loop containing nucleotide triphosphate hydrolases"/>
    <property type="match status" value="1"/>
</dbReference>
<evidence type="ECO:0000256" key="1">
    <source>
        <dbReference type="ARBA" id="ARBA00022612"/>
    </source>
</evidence>
<organism evidence="3 4">
    <name type="scientific">Candidatus Giovannonibacteria bacterium GW2011_GWA2_44_26</name>
    <dbReference type="NCBI Taxonomy" id="1618648"/>
    <lineage>
        <taxon>Bacteria</taxon>
        <taxon>Candidatus Giovannoniibacteriota</taxon>
    </lineage>
</organism>
<dbReference type="Pfam" id="PF03237">
    <property type="entry name" value="Terminase_6N"/>
    <property type="match status" value="1"/>
</dbReference>
<feature type="domain" description="Terminase large subunit gp17-like C-terminal" evidence="2">
    <location>
        <begin position="247"/>
        <end position="395"/>
    </location>
</feature>
<evidence type="ECO:0000259" key="2">
    <source>
        <dbReference type="Pfam" id="PF17289"/>
    </source>
</evidence>
<evidence type="ECO:0000313" key="4">
    <source>
        <dbReference type="Proteomes" id="UP000033945"/>
    </source>
</evidence>